<dbReference type="GeneTree" id="ENSGT00400000024545"/>
<organism evidence="2 3">
    <name type="scientific">Leptobrachium leishanense</name>
    <name type="common">Leishan spiny toad</name>
    <dbReference type="NCBI Taxonomy" id="445787"/>
    <lineage>
        <taxon>Eukaryota</taxon>
        <taxon>Metazoa</taxon>
        <taxon>Chordata</taxon>
        <taxon>Craniata</taxon>
        <taxon>Vertebrata</taxon>
        <taxon>Euteleostomi</taxon>
        <taxon>Amphibia</taxon>
        <taxon>Batrachia</taxon>
        <taxon>Anura</taxon>
        <taxon>Pelobatoidea</taxon>
        <taxon>Megophryidae</taxon>
        <taxon>Leptobrachium</taxon>
    </lineage>
</organism>
<dbReference type="OrthoDB" id="9614917at2759"/>
<evidence type="ECO:0008006" key="4">
    <source>
        <dbReference type="Google" id="ProtNLM"/>
    </source>
</evidence>
<evidence type="ECO:0000313" key="3">
    <source>
        <dbReference type="Proteomes" id="UP000694569"/>
    </source>
</evidence>
<sequence>IIQSGFLLHLALEFLFGLFPWRVERGARLFLLWLNKYSYTVLSSWPDRALISLKNKSRFLVLPKTRKMAFSFVCLPVLLNPRFFKSTGFPLSETSSSKHNFHMSKTSHLDASMLPMGRESKRRAAFLFAGHVNNFICENFPESPDFESVGFFLRIRNSAPSKPSFSKAVMSKMYFCLLATGILSSAIYGEKIKGTHRLEGSGAPNKHLNALRTEPNIY</sequence>
<dbReference type="PANTHER" id="PTHR42152">
    <property type="entry name" value="PROTEIN GDF5OS, MITOCHONDRIAL"/>
    <property type="match status" value="1"/>
</dbReference>
<reference evidence="2" key="1">
    <citation type="submission" date="2025-08" db="UniProtKB">
        <authorList>
            <consortium name="Ensembl"/>
        </authorList>
    </citation>
    <scope>IDENTIFICATION</scope>
</reference>
<name>A0A8C5QMW1_9ANUR</name>
<dbReference type="AlphaFoldDB" id="A0A8C5QMW1"/>
<evidence type="ECO:0000256" key="1">
    <source>
        <dbReference type="SAM" id="SignalP"/>
    </source>
</evidence>
<reference evidence="2" key="2">
    <citation type="submission" date="2025-09" db="UniProtKB">
        <authorList>
            <consortium name="Ensembl"/>
        </authorList>
    </citation>
    <scope>IDENTIFICATION</scope>
</reference>
<accession>A0A8C5QMW1</accession>
<keyword evidence="1" id="KW-0732">Signal</keyword>
<dbReference type="InterPro" id="IPR039711">
    <property type="entry name" value="GDF5OS"/>
</dbReference>
<protein>
    <recommendedName>
        <fullName evidence="4">Maturase K</fullName>
    </recommendedName>
</protein>
<feature type="signal peptide" evidence="1">
    <location>
        <begin position="1"/>
        <end position="26"/>
    </location>
</feature>
<dbReference type="Proteomes" id="UP000694569">
    <property type="component" value="Unplaced"/>
</dbReference>
<feature type="chain" id="PRO_5034295002" description="Maturase K" evidence="1">
    <location>
        <begin position="27"/>
        <end position="218"/>
    </location>
</feature>
<proteinExistence type="predicted"/>
<evidence type="ECO:0000313" key="2">
    <source>
        <dbReference type="Ensembl" id="ENSLLEP00000039884.1"/>
    </source>
</evidence>
<dbReference type="Ensembl" id="ENSLLET00000041492.1">
    <property type="protein sequence ID" value="ENSLLEP00000039884.1"/>
    <property type="gene ID" value="ENSLLEG00000025346.1"/>
</dbReference>
<dbReference type="PANTHER" id="PTHR42152:SF1">
    <property type="entry name" value="PROTEIN GDF5-AS1, MITOCHONDRIAL"/>
    <property type="match status" value="1"/>
</dbReference>
<keyword evidence="3" id="KW-1185">Reference proteome</keyword>